<organism evidence="2">
    <name type="scientific">Tanacetum cinerariifolium</name>
    <name type="common">Dalmatian daisy</name>
    <name type="synonym">Chrysanthemum cinerariifolium</name>
    <dbReference type="NCBI Taxonomy" id="118510"/>
    <lineage>
        <taxon>Eukaryota</taxon>
        <taxon>Viridiplantae</taxon>
        <taxon>Streptophyta</taxon>
        <taxon>Embryophyta</taxon>
        <taxon>Tracheophyta</taxon>
        <taxon>Spermatophyta</taxon>
        <taxon>Magnoliopsida</taxon>
        <taxon>eudicotyledons</taxon>
        <taxon>Gunneridae</taxon>
        <taxon>Pentapetalae</taxon>
        <taxon>asterids</taxon>
        <taxon>campanulids</taxon>
        <taxon>Asterales</taxon>
        <taxon>Asteraceae</taxon>
        <taxon>Asteroideae</taxon>
        <taxon>Anthemideae</taxon>
        <taxon>Anthemidinae</taxon>
        <taxon>Tanacetum</taxon>
    </lineage>
</organism>
<feature type="region of interest" description="Disordered" evidence="1">
    <location>
        <begin position="178"/>
        <end position="200"/>
    </location>
</feature>
<gene>
    <name evidence="2" type="ORF">Tci_625506</name>
</gene>
<name>A0A699JU24_TANCI</name>
<dbReference type="EMBL" id="BKCJ010441139">
    <property type="protein sequence ID" value="GFA53534.1"/>
    <property type="molecule type" value="Genomic_DNA"/>
</dbReference>
<dbReference type="AlphaFoldDB" id="A0A699JU24"/>
<protein>
    <submittedName>
        <fullName evidence="2">Uncharacterized protein</fullName>
    </submittedName>
</protein>
<sequence length="200" mass="23097">DTDVGCCEVEVIGWGSGGMAEPLPLDIIENLWVTQLETKLSTTKVVYNKAFITLTNRVKKLESQIKQKRSRAINHSSYEEGPSVHIEDSPKQGRIIEEMDKDEDINLRSSTKDKGKGIMQETELPKKLKKKEMIQLSLDEELAQKLYAKDLAKEEARQEQERYNLEKALELQRQIYQRKENVPKGDQAKEIDWNDPQVLR</sequence>
<proteinExistence type="predicted"/>
<accession>A0A699JU24</accession>
<feature type="non-terminal residue" evidence="2">
    <location>
        <position position="1"/>
    </location>
</feature>
<comment type="caution">
    <text evidence="2">The sequence shown here is derived from an EMBL/GenBank/DDBJ whole genome shotgun (WGS) entry which is preliminary data.</text>
</comment>
<evidence type="ECO:0000313" key="2">
    <source>
        <dbReference type="EMBL" id="GFA53534.1"/>
    </source>
</evidence>
<feature type="compositionally biased region" description="Basic and acidic residues" evidence="1">
    <location>
        <begin position="178"/>
        <end position="192"/>
    </location>
</feature>
<reference evidence="2" key="1">
    <citation type="journal article" date="2019" name="Sci. Rep.">
        <title>Draft genome of Tanacetum cinerariifolium, the natural source of mosquito coil.</title>
        <authorList>
            <person name="Yamashiro T."/>
            <person name="Shiraishi A."/>
            <person name="Satake H."/>
            <person name="Nakayama K."/>
        </authorList>
    </citation>
    <scope>NUCLEOTIDE SEQUENCE</scope>
</reference>
<evidence type="ECO:0000256" key="1">
    <source>
        <dbReference type="SAM" id="MobiDB-lite"/>
    </source>
</evidence>